<keyword evidence="1" id="KW-0812">Transmembrane</keyword>
<feature type="transmembrane region" description="Helical" evidence="1">
    <location>
        <begin position="29"/>
        <end position="49"/>
    </location>
</feature>
<evidence type="ECO:0000313" key="2">
    <source>
        <dbReference type="EMBL" id="MCZ0859189.1"/>
    </source>
</evidence>
<comment type="caution">
    <text evidence="2">The sequence shown here is derived from an EMBL/GenBank/DDBJ whole genome shotgun (WGS) entry which is preliminary data.</text>
</comment>
<proteinExistence type="predicted"/>
<keyword evidence="1" id="KW-1133">Transmembrane helix</keyword>
<accession>A0ABT4ICZ0</accession>
<sequence>MTPLPAPPPGPTPAGSIVLRSQSTRRSSAAIVLMLLLSLGTMALAMLLFFGRMGIVLVLVATPLFALPIGIGAWAIGRHRGTCTIVSAHGLTLRAPGAQARTIAWQEAHGRILVKVVTQHTPALVGSASMGFVCVAFDGGETPLPGTMIHAGNAHTAFQQSHRTALRILAYDPWRQGEPLTASESTYAPWGPGLYRPHPYTFQPFQ</sequence>
<evidence type="ECO:0000313" key="3">
    <source>
        <dbReference type="Proteomes" id="UP001072034"/>
    </source>
</evidence>
<organism evidence="2 3">
    <name type="scientific">Actinomyces israelii</name>
    <dbReference type="NCBI Taxonomy" id="1659"/>
    <lineage>
        <taxon>Bacteria</taxon>
        <taxon>Bacillati</taxon>
        <taxon>Actinomycetota</taxon>
        <taxon>Actinomycetes</taxon>
        <taxon>Actinomycetales</taxon>
        <taxon>Actinomycetaceae</taxon>
        <taxon>Actinomyces</taxon>
    </lineage>
</organism>
<evidence type="ECO:0000256" key="1">
    <source>
        <dbReference type="SAM" id="Phobius"/>
    </source>
</evidence>
<evidence type="ECO:0008006" key="4">
    <source>
        <dbReference type="Google" id="ProtNLM"/>
    </source>
</evidence>
<name>A0ABT4ICZ0_9ACTO</name>
<dbReference type="Proteomes" id="UP001072034">
    <property type="component" value="Unassembled WGS sequence"/>
</dbReference>
<dbReference type="EMBL" id="JAPTMY010000041">
    <property type="protein sequence ID" value="MCZ0859189.1"/>
    <property type="molecule type" value="Genomic_DNA"/>
</dbReference>
<gene>
    <name evidence="2" type="ORF">OHJ16_14185</name>
</gene>
<protein>
    <recommendedName>
        <fullName evidence="4">DUF3239 domain-containing protein</fullName>
    </recommendedName>
</protein>
<feature type="transmembrane region" description="Helical" evidence="1">
    <location>
        <begin position="55"/>
        <end position="76"/>
    </location>
</feature>
<keyword evidence="3" id="KW-1185">Reference proteome</keyword>
<dbReference type="RefSeq" id="WP_268918457.1">
    <property type="nucleotide sequence ID" value="NZ_JAPTMY010000041.1"/>
</dbReference>
<reference evidence="2" key="1">
    <citation type="submission" date="2022-10" db="EMBL/GenBank/DDBJ databases">
        <title>Genome sequence of Actinomyces israelii ATCC 10048.</title>
        <authorList>
            <person name="Watt R.M."/>
            <person name="Tong W.M."/>
        </authorList>
    </citation>
    <scope>NUCLEOTIDE SEQUENCE</scope>
    <source>
        <strain evidence="2">ATCC 10048</strain>
    </source>
</reference>
<keyword evidence="1" id="KW-0472">Membrane</keyword>